<protein>
    <recommendedName>
        <fullName evidence="3">ATPase AAA-type core domain-containing protein</fullName>
    </recommendedName>
</protein>
<organism evidence="1 2">
    <name type="scientific">Aspergillus niger</name>
    <dbReference type="NCBI Taxonomy" id="5061"/>
    <lineage>
        <taxon>Eukaryota</taxon>
        <taxon>Fungi</taxon>
        <taxon>Dikarya</taxon>
        <taxon>Ascomycota</taxon>
        <taxon>Pezizomycotina</taxon>
        <taxon>Eurotiomycetes</taxon>
        <taxon>Eurotiomycetidae</taxon>
        <taxon>Eurotiales</taxon>
        <taxon>Aspergillaceae</taxon>
        <taxon>Aspergillus</taxon>
        <taxon>Aspergillus subgen. Circumdati</taxon>
    </lineage>
</organism>
<dbReference type="InterPro" id="IPR027417">
    <property type="entry name" value="P-loop_NTPase"/>
</dbReference>
<evidence type="ECO:0000313" key="2">
    <source>
        <dbReference type="Proteomes" id="UP001144191"/>
    </source>
</evidence>
<proteinExistence type="predicted"/>
<evidence type="ECO:0000313" key="1">
    <source>
        <dbReference type="EMBL" id="GLA56269.1"/>
    </source>
</evidence>
<evidence type="ECO:0008006" key="3">
    <source>
        <dbReference type="Google" id="ProtNLM"/>
    </source>
</evidence>
<comment type="caution">
    <text evidence="1">The sequence shown here is derived from an EMBL/GenBank/DDBJ whole genome shotgun (WGS) entry which is preliminary data.</text>
</comment>
<gene>
    <name evidence="1" type="ORF">AnigIFM63604_006998</name>
</gene>
<reference evidence="1" key="1">
    <citation type="submission" date="2022-07" db="EMBL/GenBank/DDBJ databases">
        <title>Taxonomy of Aspergillus series Nigri: significant species reduction supported by multi-species coalescent approaches.</title>
        <authorList>
            <person name="Bian C."/>
            <person name="Kusuya Y."/>
            <person name="Sklenar F."/>
            <person name="D'hooge E."/>
            <person name="Yaguchi T."/>
            <person name="Takahashi H."/>
            <person name="Hubka V."/>
        </authorList>
    </citation>
    <scope>NUCLEOTIDE SEQUENCE</scope>
    <source>
        <strain evidence="1">IFM 63604</strain>
    </source>
</reference>
<feature type="non-terminal residue" evidence="1">
    <location>
        <position position="131"/>
    </location>
</feature>
<dbReference type="Proteomes" id="UP001144191">
    <property type="component" value="Unassembled WGS sequence"/>
</dbReference>
<accession>A0A9W6ADD9</accession>
<dbReference type="Gene3D" id="3.40.50.300">
    <property type="entry name" value="P-loop containing nucleotide triphosphate hydrolases"/>
    <property type="match status" value="1"/>
</dbReference>
<dbReference type="AlphaFoldDB" id="A0A9W6ADD9"/>
<sequence>MEANGEKQSTNAIALSALTNGIDDLFAQGSHILIMTTNAIEQLDNALLHPWRIEMEADFWPWLSKNNSSVLLASAANYVMGVLGAGGQIRPHSLRAYAELTSDNIVHLSVISAKDVPLRRYRAAEVQSYTS</sequence>
<name>A0A9W6ADD9_ASPNG</name>
<dbReference type="EMBL" id="BRPB01000410">
    <property type="protein sequence ID" value="GLA56269.1"/>
    <property type="molecule type" value="Genomic_DNA"/>
</dbReference>